<dbReference type="EMBL" id="CM026431">
    <property type="protein sequence ID" value="KAG0558374.1"/>
    <property type="molecule type" value="Genomic_DNA"/>
</dbReference>
<comment type="caution">
    <text evidence="1">The sequence shown here is derived from an EMBL/GenBank/DDBJ whole genome shotgun (WGS) entry which is preliminary data.</text>
</comment>
<evidence type="ECO:0000313" key="1">
    <source>
        <dbReference type="EMBL" id="KAG0558374.1"/>
    </source>
</evidence>
<evidence type="ECO:0000313" key="2">
    <source>
        <dbReference type="Proteomes" id="UP000822688"/>
    </source>
</evidence>
<dbReference type="InterPro" id="IPR021584">
    <property type="entry name" value="TSP9"/>
</dbReference>
<gene>
    <name evidence="1" type="ORF">KC19_10G022900</name>
</gene>
<name>A0A8T0GJF7_CERPU</name>
<accession>A0A8T0GJF7</accession>
<dbReference type="AlphaFoldDB" id="A0A8T0GJF7"/>
<reference evidence="1" key="1">
    <citation type="submission" date="2020-06" db="EMBL/GenBank/DDBJ databases">
        <title>WGS assembly of Ceratodon purpureus strain R40.</title>
        <authorList>
            <person name="Carey S.B."/>
            <person name="Jenkins J."/>
            <person name="Shu S."/>
            <person name="Lovell J.T."/>
            <person name="Sreedasyam A."/>
            <person name="Maumus F."/>
            <person name="Tiley G.P."/>
            <person name="Fernandez-Pozo N."/>
            <person name="Barry K."/>
            <person name="Chen C."/>
            <person name="Wang M."/>
            <person name="Lipzen A."/>
            <person name="Daum C."/>
            <person name="Saski C.A."/>
            <person name="Payton A.C."/>
            <person name="Mcbreen J.C."/>
            <person name="Conrad R.E."/>
            <person name="Kollar L.M."/>
            <person name="Olsson S."/>
            <person name="Huttunen S."/>
            <person name="Landis J.B."/>
            <person name="Wickett N.J."/>
            <person name="Johnson M.G."/>
            <person name="Rensing S.A."/>
            <person name="Grimwood J."/>
            <person name="Schmutz J."/>
            <person name="Mcdaniel S.F."/>
        </authorList>
    </citation>
    <scope>NUCLEOTIDE SEQUENCE</scope>
    <source>
        <strain evidence="1">R40</strain>
    </source>
</reference>
<dbReference type="Pfam" id="PF11493">
    <property type="entry name" value="TSP9"/>
    <property type="match status" value="1"/>
</dbReference>
<organism evidence="1 2">
    <name type="scientific">Ceratodon purpureus</name>
    <name type="common">Fire moss</name>
    <name type="synonym">Dicranum purpureum</name>
    <dbReference type="NCBI Taxonomy" id="3225"/>
    <lineage>
        <taxon>Eukaryota</taxon>
        <taxon>Viridiplantae</taxon>
        <taxon>Streptophyta</taxon>
        <taxon>Embryophyta</taxon>
        <taxon>Bryophyta</taxon>
        <taxon>Bryophytina</taxon>
        <taxon>Bryopsida</taxon>
        <taxon>Dicranidae</taxon>
        <taxon>Pseudoditrichales</taxon>
        <taxon>Ditrichaceae</taxon>
        <taxon>Ceratodon</taxon>
    </lineage>
</organism>
<proteinExistence type="predicted"/>
<keyword evidence="2" id="KW-1185">Reference proteome</keyword>
<dbReference type="OrthoDB" id="10547472at2759"/>
<dbReference type="EMBL" id="CM026431">
    <property type="protein sequence ID" value="KAG0558373.1"/>
    <property type="molecule type" value="Genomic_DNA"/>
</dbReference>
<sequence>MAMAMGVASMAAVTVPRNSSLVCRASATNTGEKQGFLDWFRDALDKDALRETDELLGKVDGGKGSNGKAAPAAKKAAAAPAIKKAGFNFFKK</sequence>
<protein>
    <submittedName>
        <fullName evidence="1">Uncharacterized protein</fullName>
    </submittedName>
</protein>
<dbReference type="Proteomes" id="UP000822688">
    <property type="component" value="Chromosome 10"/>
</dbReference>
<dbReference type="SUPFAM" id="SSF144256">
    <property type="entry name" value="TSP9-like"/>
    <property type="match status" value="1"/>
</dbReference>
<dbReference type="InterPro" id="IPR037244">
    <property type="entry name" value="TSP9_sf"/>
</dbReference>